<evidence type="ECO:0000313" key="3">
    <source>
        <dbReference type="EMBL" id="CEN36361.1"/>
    </source>
</evidence>
<dbReference type="RefSeq" id="WP_041992503.1">
    <property type="nucleotide sequence ID" value="NZ_BOQG01000005.1"/>
</dbReference>
<reference evidence="4 5" key="1">
    <citation type="submission" date="2015-01" db="EMBL/GenBank/DDBJ databases">
        <authorList>
            <person name="MANFREDI Pablo"/>
        </authorList>
    </citation>
    <scope>NUCLEOTIDE SEQUENCE [LARGE SCALE GENOMIC DNA]</scope>
    <source>
        <strain evidence="2 5">Ccy74</strain>
        <strain evidence="3 4">Ccyn2B</strain>
    </source>
</reference>
<proteinExistence type="predicted"/>
<dbReference type="eggNOG" id="ENOG502ZBUH">
    <property type="taxonomic scope" value="Bacteria"/>
</dbReference>
<keyword evidence="1" id="KW-0812">Transmembrane</keyword>
<accession>A0A0B7HBY7</accession>
<protein>
    <submittedName>
        <fullName evidence="2">Uncharacterized protein</fullName>
    </submittedName>
</protein>
<evidence type="ECO:0000313" key="4">
    <source>
        <dbReference type="Proteomes" id="UP000038055"/>
    </source>
</evidence>
<feature type="transmembrane region" description="Helical" evidence="1">
    <location>
        <begin position="6"/>
        <end position="27"/>
    </location>
</feature>
<name>A0A0B7HBY7_9FLAO</name>
<dbReference type="STRING" id="28189.CCYN74_110134"/>
<organism evidence="2 5">
    <name type="scientific">Capnocytophaga cynodegmi</name>
    <dbReference type="NCBI Taxonomy" id="28189"/>
    <lineage>
        <taxon>Bacteria</taxon>
        <taxon>Pseudomonadati</taxon>
        <taxon>Bacteroidota</taxon>
        <taxon>Flavobacteriia</taxon>
        <taxon>Flavobacteriales</taxon>
        <taxon>Flavobacteriaceae</taxon>
        <taxon>Capnocytophaga</taxon>
    </lineage>
</organism>
<dbReference type="Pfam" id="PF25589">
    <property type="entry name" value="DUF7935"/>
    <property type="match status" value="1"/>
</dbReference>
<keyword evidence="4" id="KW-1185">Reference proteome</keyword>
<sequence length="173" mass="20495">MESQIVTFLLYCVPSAIVGVIAYYFFYLHIKNEEKRRLFLLQKENQKLSLPLRLQAYERMALFLERISPQQLLLRIPSRNLPKKEYEALLVNSIDEEFEHNLSQQIYMSENLWNVIRTAKMATIQVIRKATYDEQLADSKAMTEFIFKEFINKPSPSSSALSHLKEEVREFLR</sequence>
<dbReference type="EMBL" id="CDOD01000026">
    <property type="protein sequence ID" value="CEN36361.1"/>
    <property type="molecule type" value="Genomic_DNA"/>
</dbReference>
<dbReference type="EMBL" id="CDOG01000003">
    <property type="protein sequence ID" value="CEN35108.1"/>
    <property type="molecule type" value="Genomic_DNA"/>
</dbReference>
<keyword evidence="1" id="KW-1133">Transmembrane helix</keyword>
<evidence type="ECO:0000313" key="2">
    <source>
        <dbReference type="EMBL" id="CEN35108.1"/>
    </source>
</evidence>
<dbReference type="InterPro" id="IPR057695">
    <property type="entry name" value="DUF7935"/>
</dbReference>
<keyword evidence="1" id="KW-0472">Membrane</keyword>
<evidence type="ECO:0000256" key="1">
    <source>
        <dbReference type="SAM" id="Phobius"/>
    </source>
</evidence>
<gene>
    <name evidence="3" type="ORF">CCYN2B_320001</name>
    <name evidence="2" type="ORF">CCYN74_110134</name>
</gene>
<dbReference type="OrthoDB" id="1493032at2"/>
<dbReference type="Proteomes" id="UP000038083">
    <property type="component" value="Unassembled WGS sequence"/>
</dbReference>
<dbReference type="Proteomes" id="UP000038055">
    <property type="component" value="Unassembled WGS sequence"/>
</dbReference>
<dbReference type="AlphaFoldDB" id="A0A0B7HBY7"/>
<evidence type="ECO:0000313" key="5">
    <source>
        <dbReference type="Proteomes" id="UP000038083"/>
    </source>
</evidence>